<dbReference type="AlphaFoldDB" id="A0A2H1EIC5"/>
<protein>
    <submittedName>
        <fullName evidence="1">Uncharacterized protein</fullName>
    </submittedName>
</protein>
<dbReference type="Proteomes" id="UP000232412">
    <property type="component" value="Unassembled WGS sequence"/>
</dbReference>
<organism evidence="1 2">
    <name type="scientific">Nitrosotalea sinensis</name>
    <dbReference type="NCBI Taxonomy" id="1499975"/>
    <lineage>
        <taxon>Archaea</taxon>
        <taxon>Nitrososphaerota</taxon>
        <taxon>Nitrososphaeria</taxon>
        <taxon>Nitrosotaleales</taxon>
        <taxon>Nitrosotaleaceae</taxon>
        <taxon>Nitrosotalea</taxon>
    </lineage>
</organism>
<proteinExistence type="predicted"/>
<dbReference type="EMBL" id="FRFC01000004">
    <property type="protein sequence ID" value="SHO46811.1"/>
    <property type="molecule type" value="Genomic_DNA"/>
</dbReference>
<reference evidence="2" key="1">
    <citation type="submission" date="2016-12" db="EMBL/GenBank/DDBJ databases">
        <authorList>
            <person name="Herbold C."/>
        </authorList>
    </citation>
    <scope>NUCLEOTIDE SEQUENCE [LARGE SCALE GENOMIC DNA]</scope>
</reference>
<sequence>MEQKITLNSKSPTFSDMFTQYISDIALEVEAIKLRNLKNDSESIDEHLARINIALLGIMEAKLSLAEKVLQSQSDKPST</sequence>
<dbReference type="RefSeq" id="WP_133124110.1">
    <property type="nucleotide sequence ID" value="NZ_FRFC01000004.1"/>
</dbReference>
<evidence type="ECO:0000313" key="2">
    <source>
        <dbReference type="Proteomes" id="UP000232412"/>
    </source>
</evidence>
<keyword evidence="2" id="KW-1185">Reference proteome</keyword>
<accession>A0A2H1EIC5</accession>
<gene>
    <name evidence="1" type="ORF">NSIN_30267</name>
</gene>
<dbReference type="OrthoDB" id="11357at2157"/>
<name>A0A2H1EIC5_9ARCH</name>
<evidence type="ECO:0000313" key="1">
    <source>
        <dbReference type="EMBL" id="SHO46811.1"/>
    </source>
</evidence>